<dbReference type="EMBL" id="JAXOVC010000003">
    <property type="protein sequence ID" value="KAK4504556.1"/>
    <property type="molecule type" value="Genomic_DNA"/>
</dbReference>
<feature type="compositionally biased region" description="Acidic residues" evidence="1">
    <location>
        <begin position="115"/>
        <end position="129"/>
    </location>
</feature>
<feature type="region of interest" description="Disordered" evidence="1">
    <location>
        <begin position="1"/>
        <end position="80"/>
    </location>
</feature>
<keyword evidence="3" id="KW-1185">Reference proteome</keyword>
<reference evidence="2 3" key="1">
    <citation type="journal article" date="2023" name="G3 (Bethesda)">
        <title>A chromosome-level genome assembly of Zasmidium syzygii isolated from banana leaves.</title>
        <authorList>
            <person name="van Westerhoven A.C."/>
            <person name="Mehrabi R."/>
            <person name="Talebi R."/>
            <person name="Steentjes M.B.F."/>
            <person name="Corcolon B."/>
            <person name="Chong P.A."/>
            <person name="Kema G.H.J."/>
            <person name="Seidl M.F."/>
        </authorList>
    </citation>
    <scope>NUCLEOTIDE SEQUENCE [LARGE SCALE GENOMIC DNA]</scope>
    <source>
        <strain evidence="2 3">P124</strain>
    </source>
</reference>
<feature type="compositionally biased region" description="Acidic residues" evidence="1">
    <location>
        <begin position="221"/>
        <end position="233"/>
    </location>
</feature>
<name>A0ABR0ESH3_ZASCE</name>
<proteinExistence type="predicted"/>
<comment type="caution">
    <text evidence="2">The sequence shown here is derived from an EMBL/GenBank/DDBJ whole genome shotgun (WGS) entry which is preliminary data.</text>
</comment>
<protein>
    <submittedName>
        <fullName evidence="2">Uncharacterized protein</fullName>
    </submittedName>
</protein>
<sequence length="339" mass="37606">MPAICKAQTTKQAKASFKARGRPSLSDAEQRQLERSIELEQRAERSKEAEKRRAEATRKRAENAKRERSARERGQLLSQRRCDKFGFKASQFHLGAFFGKPGNEAVVGQVRQADQEEDVFGDEDLDDEELFKALESANPRKSQPDTKQAPKSDAVLMPPPPRPQPVALNRSHTEPTPAVDHDLGSFWDDLESSTQIARELNSDSPKREKHLESKAGSFSSEDFDLTAEDLDELDPPKTGMMPTVESVRQTMPPSKSPLKTAVKTMPPSKLPVKTAVRTMPPPPVVAAKRVQNKAKPQNAIRGPFLPASSLYCSPELGFTLTQLENFVEDDLQLTQAVPG</sequence>
<organism evidence="2 3">
    <name type="scientific">Zasmidium cellare</name>
    <name type="common">Wine cellar mold</name>
    <name type="synonym">Racodium cellare</name>
    <dbReference type="NCBI Taxonomy" id="395010"/>
    <lineage>
        <taxon>Eukaryota</taxon>
        <taxon>Fungi</taxon>
        <taxon>Dikarya</taxon>
        <taxon>Ascomycota</taxon>
        <taxon>Pezizomycotina</taxon>
        <taxon>Dothideomycetes</taxon>
        <taxon>Dothideomycetidae</taxon>
        <taxon>Mycosphaerellales</taxon>
        <taxon>Mycosphaerellaceae</taxon>
        <taxon>Zasmidium</taxon>
    </lineage>
</organism>
<gene>
    <name evidence="2" type="ORF">PRZ48_005472</name>
</gene>
<accession>A0ABR0ESH3</accession>
<dbReference type="Proteomes" id="UP001305779">
    <property type="component" value="Unassembled WGS sequence"/>
</dbReference>
<evidence type="ECO:0000313" key="3">
    <source>
        <dbReference type="Proteomes" id="UP001305779"/>
    </source>
</evidence>
<feature type="compositionally biased region" description="Basic and acidic residues" evidence="1">
    <location>
        <begin position="200"/>
        <end position="213"/>
    </location>
</feature>
<evidence type="ECO:0000313" key="2">
    <source>
        <dbReference type="EMBL" id="KAK4504556.1"/>
    </source>
</evidence>
<evidence type="ECO:0000256" key="1">
    <source>
        <dbReference type="SAM" id="MobiDB-lite"/>
    </source>
</evidence>
<feature type="region of interest" description="Disordered" evidence="1">
    <location>
        <begin position="108"/>
        <end position="281"/>
    </location>
</feature>
<feature type="compositionally biased region" description="Basic and acidic residues" evidence="1">
    <location>
        <begin position="28"/>
        <end position="80"/>
    </location>
</feature>